<feature type="repeat" description="TPR" evidence="1">
    <location>
        <begin position="69"/>
        <end position="102"/>
    </location>
</feature>
<feature type="domain" description="Glycosyltransferase 2-like" evidence="2">
    <location>
        <begin position="126"/>
        <end position="281"/>
    </location>
</feature>
<evidence type="ECO:0000313" key="4">
    <source>
        <dbReference type="Proteomes" id="UP000239471"/>
    </source>
</evidence>
<keyword evidence="3" id="KW-0808">Transferase</keyword>
<keyword evidence="4" id="KW-1185">Reference proteome</keyword>
<dbReference type="PANTHER" id="PTHR22916:SF3">
    <property type="entry name" value="UDP-GLCNAC:BETAGAL BETA-1,3-N-ACETYLGLUCOSAMINYLTRANSFERASE-LIKE PROTEIN 1"/>
    <property type="match status" value="1"/>
</dbReference>
<reference evidence="3 4" key="1">
    <citation type="submission" date="2018-03" db="EMBL/GenBank/DDBJ databases">
        <title>Genome sequence of Clostridium vincentii DSM 10228.</title>
        <authorList>
            <person name="Poehlein A."/>
            <person name="Daniel R."/>
        </authorList>
    </citation>
    <scope>NUCLEOTIDE SEQUENCE [LARGE SCALE GENOMIC DNA]</scope>
    <source>
        <strain evidence="3 4">DSM 10228</strain>
    </source>
</reference>
<dbReference type="SMART" id="SM00028">
    <property type="entry name" value="TPR"/>
    <property type="match status" value="1"/>
</dbReference>
<dbReference type="Gene3D" id="3.90.550.10">
    <property type="entry name" value="Spore Coat Polysaccharide Biosynthesis Protein SpsA, Chain A"/>
    <property type="match status" value="1"/>
</dbReference>
<comment type="caution">
    <text evidence="3">The sequence shown here is derived from an EMBL/GenBank/DDBJ whole genome shotgun (WGS) entry which is preliminary data.</text>
</comment>
<sequence>MTPNEIFNEIESKVLKLMENKEFKEVHSLIRNFQLGLYSMQTVVLVNEKKYSEAEELLNVTLRKVGQTFDLLYNLGYIYEVTGRFKEAIDKYNACIDCCENEQLKKDIKKNVDKLVNEHNNEPLVSVCMPVYNDEKDIIKSVNSILNQTYQNFEIIICDNNSEDKTLKLLEGIKDKRIRLIKNEENIGWMLNSNKVLNLAIGEYVVTLHGDDSFKDTYIESAVKIFNINENVGIIHFIDENMKKICFDNQSYFNSKKYYSKIASLRCMPPPTQTAFRRKALSGTNYYEKNYWTSEARLSMKIAEQGFDGYIEGRYLFERYGGAEKDSSQIDKQILRFKHLFEFYEDYKIDSRINKIDLVNLKNSVCESFLVIYRFKNINDLTKKSFKESKEILKTDLELFETIFDYIVDGN</sequence>
<protein>
    <submittedName>
        <fullName evidence="3">Putative glycosyltransferase EpsE</fullName>
        <ecNumber evidence="3">2.4.-.-</ecNumber>
    </submittedName>
</protein>
<accession>A0A2T0BG16</accession>
<dbReference type="SUPFAM" id="SSF53448">
    <property type="entry name" value="Nucleotide-diphospho-sugar transferases"/>
    <property type="match status" value="1"/>
</dbReference>
<dbReference type="SUPFAM" id="SSF48452">
    <property type="entry name" value="TPR-like"/>
    <property type="match status" value="1"/>
</dbReference>
<dbReference type="EMBL" id="PVXQ01000012">
    <property type="protein sequence ID" value="PRR82851.1"/>
    <property type="molecule type" value="Genomic_DNA"/>
</dbReference>
<dbReference type="CDD" id="cd00761">
    <property type="entry name" value="Glyco_tranf_GTA_type"/>
    <property type="match status" value="1"/>
</dbReference>
<proteinExistence type="predicted"/>
<keyword evidence="3" id="KW-0328">Glycosyltransferase</keyword>
<organism evidence="3 4">
    <name type="scientific">Clostridium vincentii</name>
    <dbReference type="NCBI Taxonomy" id="52704"/>
    <lineage>
        <taxon>Bacteria</taxon>
        <taxon>Bacillati</taxon>
        <taxon>Bacillota</taxon>
        <taxon>Clostridia</taxon>
        <taxon>Eubacteriales</taxon>
        <taxon>Clostridiaceae</taxon>
        <taxon>Clostridium</taxon>
    </lineage>
</organism>
<dbReference type="Proteomes" id="UP000239471">
    <property type="component" value="Unassembled WGS sequence"/>
</dbReference>
<name>A0A2T0BG16_9CLOT</name>
<dbReference type="Pfam" id="PF00535">
    <property type="entry name" value="Glycos_transf_2"/>
    <property type="match status" value="1"/>
</dbReference>
<dbReference type="GO" id="GO:0016758">
    <property type="term" value="F:hexosyltransferase activity"/>
    <property type="evidence" value="ECO:0007669"/>
    <property type="project" value="UniProtKB-ARBA"/>
</dbReference>
<dbReference type="InterPro" id="IPR001173">
    <property type="entry name" value="Glyco_trans_2-like"/>
</dbReference>
<evidence type="ECO:0000259" key="2">
    <source>
        <dbReference type="Pfam" id="PF00535"/>
    </source>
</evidence>
<gene>
    <name evidence="3" type="primary">epsE_2</name>
    <name evidence="3" type="ORF">CLVI_14880</name>
</gene>
<evidence type="ECO:0000313" key="3">
    <source>
        <dbReference type="EMBL" id="PRR82851.1"/>
    </source>
</evidence>
<dbReference type="Gene3D" id="1.25.40.10">
    <property type="entry name" value="Tetratricopeptide repeat domain"/>
    <property type="match status" value="1"/>
</dbReference>
<evidence type="ECO:0000256" key="1">
    <source>
        <dbReference type="PROSITE-ProRule" id="PRU00339"/>
    </source>
</evidence>
<dbReference type="PROSITE" id="PS50005">
    <property type="entry name" value="TPR"/>
    <property type="match status" value="1"/>
</dbReference>
<dbReference type="InterPro" id="IPR019734">
    <property type="entry name" value="TPR_rpt"/>
</dbReference>
<dbReference type="InterPro" id="IPR011990">
    <property type="entry name" value="TPR-like_helical_dom_sf"/>
</dbReference>
<dbReference type="RefSeq" id="WP_170065615.1">
    <property type="nucleotide sequence ID" value="NZ_PVXQ01000012.1"/>
</dbReference>
<dbReference type="InterPro" id="IPR029044">
    <property type="entry name" value="Nucleotide-diphossugar_trans"/>
</dbReference>
<dbReference type="AlphaFoldDB" id="A0A2T0BG16"/>
<dbReference type="EC" id="2.4.-.-" evidence="3"/>
<dbReference type="PANTHER" id="PTHR22916">
    <property type="entry name" value="GLYCOSYLTRANSFERASE"/>
    <property type="match status" value="1"/>
</dbReference>
<keyword evidence="1" id="KW-0802">TPR repeat</keyword>